<feature type="domain" description="HTH lysR-type" evidence="5">
    <location>
        <begin position="2"/>
        <end position="59"/>
    </location>
</feature>
<dbReference type="InterPro" id="IPR036388">
    <property type="entry name" value="WH-like_DNA-bd_sf"/>
</dbReference>
<dbReference type="InterPro" id="IPR036390">
    <property type="entry name" value="WH_DNA-bd_sf"/>
</dbReference>
<gene>
    <name evidence="6" type="ORF">ACFSVL_12695</name>
</gene>
<dbReference type="PROSITE" id="PS50931">
    <property type="entry name" value="HTH_LYSR"/>
    <property type="match status" value="1"/>
</dbReference>
<dbReference type="InterPro" id="IPR005119">
    <property type="entry name" value="LysR_subst-bd"/>
</dbReference>
<name>A0ABW5H524_9PSEU</name>
<keyword evidence="7" id="KW-1185">Reference proteome</keyword>
<dbReference type="InterPro" id="IPR050950">
    <property type="entry name" value="HTH-type_LysR_regulators"/>
</dbReference>
<accession>A0ABW5H524</accession>
<comment type="similarity">
    <text evidence="1">Belongs to the LysR transcriptional regulatory family.</text>
</comment>
<dbReference type="RefSeq" id="WP_378303670.1">
    <property type="nucleotide sequence ID" value="NZ_JBHUKS010000008.1"/>
</dbReference>
<reference evidence="7" key="1">
    <citation type="journal article" date="2019" name="Int. J. Syst. Evol. Microbiol.">
        <title>The Global Catalogue of Microorganisms (GCM) 10K type strain sequencing project: providing services to taxonomists for standard genome sequencing and annotation.</title>
        <authorList>
            <consortium name="The Broad Institute Genomics Platform"/>
            <consortium name="The Broad Institute Genome Sequencing Center for Infectious Disease"/>
            <person name="Wu L."/>
            <person name="Ma J."/>
        </authorList>
    </citation>
    <scope>NUCLEOTIDE SEQUENCE [LARGE SCALE GENOMIC DNA]</scope>
    <source>
        <strain evidence="7">CGMCC 4.7641</strain>
    </source>
</reference>
<evidence type="ECO:0000256" key="1">
    <source>
        <dbReference type="ARBA" id="ARBA00009437"/>
    </source>
</evidence>
<dbReference type="Pfam" id="PF03466">
    <property type="entry name" value="LysR_substrate"/>
    <property type="match status" value="1"/>
</dbReference>
<dbReference type="Pfam" id="PF00126">
    <property type="entry name" value="HTH_1"/>
    <property type="match status" value="1"/>
</dbReference>
<dbReference type="Gene3D" id="3.40.190.290">
    <property type="match status" value="1"/>
</dbReference>
<dbReference type="Proteomes" id="UP001597483">
    <property type="component" value="Unassembled WGS sequence"/>
</dbReference>
<evidence type="ECO:0000256" key="4">
    <source>
        <dbReference type="ARBA" id="ARBA00023163"/>
    </source>
</evidence>
<proteinExistence type="inferred from homology"/>
<evidence type="ECO:0000259" key="5">
    <source>
        <dbReference type="PROSITE" id="PS50931"/>
    </source>
</evidence>
<evidence type="ECO:0000313" key="7">
    <source>
        <dbReference type="Proteomes" id="UP001597483"/>
    </source>
</evidence>
<protein>
    <submittedName>
        <fullName evidence="6">LysR family transcriptional regulator</fullName>
    </submittedName>
</protein>
<keyword evidence="3" id="KW-0238">DNA-binding</keyword>
<evidence type="ECO:0000313" key="6">
    <source>
        <dbReference type="EMBL" id="MFD2468248.1"/>
    </source>
</evidence>
<sequence length="305" mass="32995">MVDLTLFASYVAVVQEGSISAGARRCNITQPAMTRQIQRLEHSLGVRLLVRGKGSLRTTPAGARFYDRATDLLTLAENVVGRTQQEAAQTREILHVIAPPATISSVVAPYLVARGTSTPLLDCDEAEPFRVFDTAAARGADLGVSTGVPRPGWQRRAISSALIWAHVPPGHELARLPEIKVEDLVRHPLVLLTPNSAARRLLDQEVARTGCQLADPLVVRQPAIAAALAVAGRGIAVLTDDPGPDVLAIPIRGEAEPLRVPLYAGWDPDNPRARLVEETAIDLGDFFEARTRARVRAHRDHVMNT</sequence>
<evidence type="ECO:0000256" key="3">
    <source>
        <dbReference type="ARBA" id="ARBA00023125"/>
    </source>
</evidence>
<dbReference type="EMBL" id="JBHUKS010000008">
    <property type="protein sequence ID" value="MFD2468248.1"/>
    <property type="molecule type" value="Genomic_DNA"/>
</dbReference>
<evidence type="ECO:0000256" key="2">
    <source>
        <dbReference type="ARBA" id="ARBA00023015"/>
    </source>
</evidence>
<dbReference type="PANTHER" id="PTHR30419:SF2">
    <property type="entry name" value="LYSR FAMILY TRANSCRIPTIONAL REGULATOR"/>
    <property type="match status" value="1"/>
</dbReference>
<dbReference type="SUPFAM" id="SSF53850">
    <property type="entry name" value="Periplasmic binding protein-like II"/>
    <property type="match status" value="1"/>
</dbReference>
<keyword evidence="2" id="KW-0805">Transcription regulation</keyword>
<comment type="caution">
    <text evidence="6">The sequence shown here is derived from an EMBL/GenBank/DDBJ whole genome shotgun (WGS) entry which is preliminary data.</text>
</comment>
<dbReference type="PANTHER" id="PTHR30419">
    <property type="entry name" value="HTH-TYPE TRANSCRIPTIONAL REGULATOR YBHD"/>
    <property type="match status" value="1"/>
</dbReference>
<organism evidence="6 7">
    <name type="scientific">Amycolatopsis silviterrae</name>
    <dbReference type="NCBI Taxonomy" id="1656914"/>
    <lineage>
        <taxon>Bacteria</taxon>
        <taxon>Bacillati</taxon>
        <taxon>Actinomycetota</taxon>
        <taxon>Actinomycetes</taxon>
        <taxon>Pseudonocardiales</taxon>
        <taxon>Pseudonocardiaceae</taxon>
        <taxon>Amycolatopsis</taxon>
    </lineage>
</organism>
<dbReference type="InterPro" id="IPR000847">
    <property type="entry name" value="LysR_HTH_N"/>
</dbReference>
<dbReference type="PRINTS" id="PR00039">
    <property type="entry name" value="HTHLYSR"/>
</dbReference>
<dbReference type="Gene3D" id="1.10.10.10">
    <property type="entry name" value="Winged helix-like DNA-binding domain superfamily/Winged helix DNA-binding domain"/>
    <property type="match status" value="1"/>
</dbReference>
<dbReference type="SUPFAM" id="SSF46785">
    <property type="entry name" value="Winged helix' DNA-binding domain"/>
    <property type="match status" value="1"/>
</dbReference>
<keyword evidence="4" id="KW-0804">Transcription</keyword>